<keyword evidence="2" id="KW-1185">Reference proteome</keyword>
<organism evidence="1 2">
    <name type="scientific">Corynebacterium kalidii</name>
    <dbReference type="NCBI Taxonomy" id="2931982"/>
    <lineage>
        <taxon>Bacteria</taxon>
        <taxon>Bacillati</taxon>
        <taxon>Actinomycetota</taxon>
        <taxon>Actinomycetes</taxon>
        <taxon>Mycobacteriales</taxon>
        <taxon>Corynebacteriaceae</taxon>
        <taxon>Corynebacterium</taxon>
    </lineage>
</organism>
<evidence type="ECO:0000313" key="2">
    <source>
        <dbReference type="Proteomes" id="UP001139207"/>
    </source>
</evidence>
<proteinExistence type="predicted"/>
<evidence type="ECO:0000313" key="1">
    <source>
        <dbReference type="EMBL" id="MCJ7858466.1"/>
    </source>
</evidence>
<reference evidence="1" key="1">
    <citation type="submission" date="2022-04" db="EMBL/GenBank/DDBJ databases">
        <title>Corynebacterium kalidii LD5P10.</title>
        <authorList>
            <person name="Sun J.Q."/>
        </authorList>
    </citation>
    <scope>NUCLEOTIDE SEQUENCE</scope>
    <source>
        <strain evidence="1">LD5P10</strain>
    </source>
</reference>
<sequence>MSNQNSSYTVNVVRGAAAGDTAGPTWYATVAGVDGAVVRGDDFEDLEAAVRRTLAELAGEPQGTDPELVWQIDSDAETSRQVPLNPM</sequence>
<dbReference type="EMBL" id="JALIEA010000012">
    <property type="protein sequence ID" value="MCJ7858466.1"/>
    <property type="molecule type" value="Genomic_DNA"/>
</dbReference>
<comment type="caution">
    <text evidence="1">The sequence shown here is derived from an EMBL/GenBank/DDBJ whole genome shotgun (WGS) entry which is preliminary data.</text>
</comment>
<dbReference type="AlphaFoldDB" id="A0A9X1WNR5"/>
<name>A0A9X1WNR5_9CORY</name>
<dbReference type="Proteomes" id="UP001139207">
    <property type="component" value="Unassembled WGS sequence"/>
</dbReference>
<dbReference type="RefSeq" id="WP_244804190.1">
    <property type="nucleotide sequence ID" value="NZ_JALIEA010000012.1"/>
</dbReference>
<accession>A0A9X1WNR5</accession>
<gene>
    <name evidence="1" type="ORF">MUN33_07015</name>
</gene>
<protein>
    <submittedName>
        <fullName evidence="1">Uncharacterized protein</fullName>
    </submittedName>
</protein>